<gene>
    <name evidence="1" type="ORF">S01H1_29928</name>
</gene>
<feature type="non-terminal residue" evidence="1">
    <location>
        <position position="50"/>
    </location>
</feature>
<name>X0V002_9ZZZZ</name>
<dbReference type="PROSITE" id="PS51257">
    <property type="entry name" value="PROKAR_LIPOPROTEIN"/>
    <property type="match status" value="1"/>
</dbReference>
<accession>X0V002</accession>
<sequence>MEREMWECERSSRIALRGLETHHLPPSGLSLGCLVAEPGNLFASGARYEA</sequence>
<dbReference type="EMBL" id="BARS01018393">
    <property type="protein sequence ID" value="GAF93955.1"/>
    <property type="molecule type" value="Genomic_DNA"/>
</dbReference>
<evidence type="ECO:0000313" key="1">
    <source>
        <dbReference type="EMBL" id="GAF93955.1"/>
    </source>
</evidence>
<comment type="caution">
    <text evidence="1">The sequence shown here is derived from an EMBL/GenBank/DDBJ whole genome shotgun (WGS) entry which is preliminary data.</text>
</comment>
<dbReference type="AlphaFoldDB" id="X0V002"/>
<protein>
    <submittedName>
        <fullName evidence="1">Uncharacterized protein</fullName>
    </submittedName>
</protein>
<reference evidence="1" key="1">
    <citation type="journal article" date="2014" name="Front. Microbiol.">
        <title>High frequency of phylogenetically diverse reductive dehalogenase-homologous genes in deep subseafloor sedimentary metagenomes.</title>
        <authorList>
            <person name="Kawai M."/>
            <person name="Futagami T."/>
            <person name="Toyoda A."/>
            <person name="Takaki Y."/>
            <person name="Nishi S."/>
            <person name="Hori S."/>
            <person name="Arai W."/>
            <person name="Tsubouchi T."/>
            <person name="Morono Y."/>
            <person name="Uchiyama I."/>
            <person name="Ito T."/>
            <person name="Fujiyama A."/>
            <person name="Inagaki F."/>
            <person name="Takami H."/>
        </authorList>
    </citation>
    <scope>NUCLEOTIDE SEQUENCE</scope>
    <source>
        <strain evidence="1">Expedition CK06-06</strain>
    </source>
</reference>
<proteinExistence type="predicted"/>
<organism evidence="1">
    <name type="scientific">marine sediment metagenome</name>
    <dbReference type="NCBI Taxonomy" id="412755"/>
    <lineage>
        <taxon>unclassified sequences</taxon>
        <taxon>metagenomes</taxon>
        <taxon>ecological metagenomes</taxon>
    </lineage>
</organism>